<evidence type="ECO:0000256" key="2">
    <source>
        <dbReference type="ARBA" id="ARBA00006275"/>
    </source>
</evidence>
<evidence type="ECO:0000313" key="9">
    <source>
        <dbReference type="Proteomes" id="UP000186720"/>
    </source>
</evidence>
<comment type="subcellular location">
    <subcellularLocation>
        <location evidence="1">Cell outer membrane</location>
    </subcellularLocation>
</comment>
<dbReference type="RefSeq" id="WP_074489679.1">
    <property type="nucleotide sequence ID" value="NZ_FPAM01000005.1"/>
</dbReference>
<dbReference type="InterPro" id="IPR011990">
    <property type="entry name" value="TPR-like_helical_dom_sf"/>
</dbReference>
<dbReference type="Pfam" id="PF14322">
    <property type="entry name" value="SusD-like_3"/>
    <property type="match status" value="1"/>
</dbReference>
<organism evidence="8 9">
    <name type="scientific">Mucilaginibacter polytrichastri</name>
    <dbReference type="NCBI Taxonomy" id="1302689"/>
    <lineage>
        <taxon>Bacteria</taxon>
        <taxon>Pseudomonadati</taxon>
        <taxon>Bacteroidota</taxon>
        <taxon>Sphingobacteriia</taxon>
        <taxon>Sphingobacteriales</taxon>
        <taxon>Sphingobacteriaceae</taxon>
        <taxon>Mucilaginibacter</taxon>
    </lineage>
</organism>
<comment type="similarity">
    <text evidence="2">Belongs to the SusD family.</text>
</comment>
<dbReference type="SUPFAM" id="SSF48452">
    <property type="entry name" value="TPR-like"/>
    <property type="match status" value="1"/>
</dbReference>
<feature type="domain" description="SusD-like N-terminal" evidence="7">
    <location>
        <begin position="28"/>
        <end position="232"/>
    </location>
</feature>
<dbReference type="GO" id="GO:0009279">
    <property type="term" value="C:cell outer membrane"/>
    <property type="evidence" value="ECO:0007669"/>
    <property type="project" value="UniProtKB-SubCell"/>
</dbReference>
<dbReference type="InterPro" id="IPR033985">
    <property type="entry name" value="SusD-like_N"/>
</dbReference>
<evidence type="ECO:0000313" key="8">
    <source>
        <dbReference type="EMBL" id="OKS87012.1"/>
    </source>
</evidence>
<evidence type="ECO:0000256" key="4">
    <source>
        <dbReference type="ARBA" id="ARBA00023136"/>
    </source>
</evidence>
<keyword evidence="9" id="KW-1185">Reference proteome</keyword>
<evidence type="ECO:0000256" key="1">
    <source>
        <dbReference type="ARBA" id="ARBA00004442"/>
    </source>
</evidence>
<evidence type="ECO:0008006" key="10">
    <source>
        <dbReference type="Google" id="ProtNLM"/>
    </source>
</evidence>
<keyword evidence="4" id="KW-0472">Membrane</keyword>
<dbReference type="Proteomes" id="UP000186720">
    <property type="component" value="Unassembled WGS sequence"/>
</dbReference>
<dbReference type="AlphaFoldDB" id="A0A1Q5ZZ40"/>
<reference evidence="8 9" key="1">
    <citation type="submission" date="2016-11" db="EMBL/GenBank/DDBJ databases">
        <title>Whole Genome Sequencing of Mucilaginibacter polytrichastri RG4-7(T) isolated from the moss sample.</title>
        <authorList>
            <person name="Li Y."/>
        </authorList>
    </citation>
    <scope>NUCLEOTIDE SEQUENCE [LARGE SCALE GENOMIC DNA]</scope>
    <source>
        <strain evidence="8 9">RG4-7</strain>
    </source>
</reference>
<keyword evidence="3" id="KW-0732">Signal</keyword>
<comment type="caution">
    <text evidence="8">The sequence shown here is derived from an EMBL/GenBank/DDBJ whole genome shotgun (WGS) entry which is preliminary data.</text>
</comment>
<proteinExistence type="inferred from homology"/>
<name>A0A1Q5ZZ40_9SPHI</name>
<dbReference type="OrthoDB" id="621570at2"/>
<evidence type="ECO:0000259" key="6">
    <source>
        <dbReference type="Pfam" id="PF07980"/>
    </source>
</evidence>
<evidence type="ECO:0000256" key="3">
    <source>
        <dbReference type="ARBA" id="ARBA00022729"/>
    </source>
</evidence>
<gene>
    <name evidence="8" type="ORF">RG47T_2470</name>
</gene>
<feature type="domain" description="RagB/SusD" evidence="6">
    <location>
        <begin position="331"/>
        <end position="468"/>
    </location>
</feature>
<dbReference type="InterPro" id="IPR012944">
    <property type="entry name" value="SusD_RagB_dom"/>
</dbReference>
<dbReference type="CDD" id="cd08977">
    <property type="entry name" value="SusD"/>
    <property type="match status" value="1"/>
</dbReference>
<sequence length="468" mass="51693">MKTLKINYKIWISTLVITIGMVTSSCKKFVDVDPPSNQLVTATVFTSDNTVKSALAGMYVTFAITNSYDTEFSLSFVTGNSADETQYFTSVADFDPFVQDALQTDNSYCLSMWSSLYKSIYQANAIITGVNNSTGGISDALKAEAIGEAKFMRALCYFYLTNLWGDVPLALTTDQKVNNQLTRSSKALVYQQISKDLTDAKNTLLADYSFTSSQRTRPNKYAAIALLARLNLYNKDWPNAETNAGTLIGASSLYSLLNASALSGIFAKNNTEAILQFDNANSSDYTTEGQYYAFDNTTIPDFQLTSNLVNAFETGDRRFTSWVGVSNYQGANYYYLSKYKNTANNTIAGGEYCTYMRLAEQYLIRAEARAQQNNLGGAIADINVIRSRAGLTGTTAVTQANILLAIEQERRIELFGEYSHRWNDLRRTGRADAVLGAAKSGWKANAALYPIPKTEIQNNNNLTQNSGY</sequence>
<evidence type="ECO:0000259" key="7">
    <source>
        <dbReference type="Pfam" id="PF14322"/>
    </source>
</evidence>
<dbReference type="Pfam" id="PF07980">
    <property type="entry name" value="SusD_RagB"/>
    <property type="match status" value="1"/>
</dbReference>
<dbReference type="Gene3D" id="1.25.40.390">
    <property type="match status" value="1"/>
</dbReference>
<dbReference type="STRING" id="1302689.RG47T_2470"/>
<evidence type="ECO:0000256" key="5">
    <source>
        <dbReference type="ARBA" id="ARBA00023237"/>
    </source>
</evidence>
<accession>A0A1Q5ZZ40</accession>
<dbReference type="EMBL" id="MPPL01000001">
    <property type="protein sequence ID" value="OKS87012.1"/>
    <property type="molecule type" value="Genomic_DNA"/>
</dbReference>
<dbReference type="PROSITE" id="PS51257">
    <property type="entry name" value="PROKAR_LIPOPROTEIN"/>
    <property type="match status" value="1"/>
</dbReference>
<keyword evidence="5" id="KW-0998">Cell outer membrane</keyword>
<protein>
    <recommendedName>
        <fullName evidence="10">RagB/SusD domain-containing protein</fullName>
    </recommendedName>
</protein>